<dbReference type="CDD" id="cd17536">
    <property type="entry name" value="REC_YesN-like"/>
    <property type="match status" value="1"/>
</dbReference>
<feature type="domain" description="HTH araC/xylS-type" evidence="9">
    <location>
        <begin position="446"/>
        <end position="543"/>
    </location>
</feature>
<evidence type="ECO:0000256" key="6">
    <source>
        <dbReference type="ARBA" id="ARBA00023125"/>
    </source>
</evidence>
<dbReference type="GO" id="GO:0000160">
    <property type="term" value="P:phosphorelay signal transduction system"/>
    <property type="evidence" value="ECO:0007669"/>
    <property type="project" value="UniProtKB-KW"/>
</dbReference>
<dbReference type="InterPro" id="IPR018062">
    <property type="entry name" value="HTH_AraC-typ_CS"/>
</dbReference>
<dbReference type="GO" id="GO:0005737">
    <property type="term" value="C:cytoplasm"/>
    <property type="evidence" value="ECO:0007669"/>
    <property type="project" value="UniProtKB-SubCell"/>
</dbReference>
<sequence length="543" mass="62898">MFQLMIVDDEESVREGIAYTVPWEQLDVEYVHQAASGYEALELMKRHPIDIVITDIRMPGMSGLELLQAIQDGWTGTRCIILSGHAEFQYAREAIRSQTMDYLVKPVRVEDLVFAVREVQEKLKREWEQVSSVQQTMSKLYEHRPLMRGQLLSELLNGHYLSLERLEEQMTFLEIPFADGDEAAVMILRLEDEFVQYADNGLDLLAYAVCNITEEIFGKHFRLWYHKDAHDFLVFAIKQDDRYDRGQPSEERAAERQRLVERLASQLQRSVQTYLRGRISLMLSRWGQFPSDVRPLYRASLSALRTRVGSDRGYFFTMTDEPGKTKANSLDELYRTPTLLHLLEAGRWEEGEEKLNRITAEIDDSFGDSREHLLEAFYVVYAAFSNMAHQNGQRLAPIIDDDFRIAGKADDLRSGKQLRSWSLRVMRRLKDDLASRTKSARTTILDQVKAFVESRMAEDVSLVAIAEHVHLHPVYLSKVFKTETGTTLTDYLFRQKLGKAATLLKQTDLRIYEIAARVGYESTYFMKVFKKHFGITPQEYRDG</sequence>
<keyword evidence="7" id="KW-0804">Transcription</keyword>
<keyword evidence="12" id="KW-1185">Reference proteome</keyword>
<dbReference type="Gene3D" id="1.10.10.60">
    <property type="entry name" value="Homeodomain-like"/>
    <property type="match status" value="2"/>
</dbReference>
<evidence type="ECO:0000256" key="7">
    <source>
        <dbReference type="ARBA" id="ARBA00023163"/>
    </source>
</evidence>
<feature type="domain" description="Response regulatory" evidence="10">
    <location>
        <begin position="3"/>
        <end position="120"/>
    </location>
</feature>
<dbReference type="AlphaFoldDB" id="A0A7Z2ZQG9"/>
<evidence type="ECO:0000256" key="4">
    <source>
        <dbReference type="ARBA" id="ARBA00023012"/>
    </source>
</evidence>
<dbReference type="PROSITE" id="PS01124">
    <property type="entry name" value="HTH_ARAC_FAMILY_2"/>
    <property type="match status" value="1"/>
</dbReference>
<keyword evidence="4" id="KW-0902">Two-component regulatory system</keyword>
<keyword evidence="5" id="KW-0805">Transcription regulation</keyword>
<dbReference type="SMART" id="SM00448">
    <property type="entry name" value="REC"/>
    <property type="match status" value="1"/>
</dbReference>
<evidence type="ECO:0000259" key="10">
    <source>
        <dbReference type="PROSITE" id="PS50110"/>
    </source>
</evidence>
<dbReference type="Pfam" id="PF00072">
    <property type="entry name" value="Response_reg"/>
    <property type="match status" value="1"/>
</dbReference>
<keyword evidence="2" id="KW-0963">Cytoplasm</keyword>
<evidence type="ECO:0000256" key="5">
    <source>
        <dbReference type="ARBA" id="ARBA00023015"/>
    </source>
</evidence>
<dbReference type="InterPro" id="IPR009057">
    <property type="entry name" value="Homeodomain-like_sf"/>
</dbReference>
<dbReference type="KEGG" id="cheb:HH215_30090"/>
<dbReference type="Proteomes" id="UP000502248">
    <property type="component" value="Chromosome"/>
</dbReference>
<evidence type="ECO:0000256" key="3">
    <source>
        <dbReference type="ARBA" id="ARBA00022553"/>
    </source>
</evidence>
<dbReference type="EMBL" id="CP051680">
    <property type="protein sequence ID" value="QJD87007.1"/>
    <property type="molecule type" value="Genomic_DNA"/>
</dbReference>
<dbReference type="GO" id="GO:0003700">
    <property type="term" value="F:DNA-binding transcription factor activity"/>
    <property type="evidence" value="ECO:0007669"/>
    <property type="project" value="InterPro"/>
</dbReference>
<evidence type="ECO:0000259" key="9">
    <source>
        <dbReference type="PROSITE" id="PS01124"/>
    </source>
</evidence>
<evidence type="ECO:0000313" key="11">
    <source>
        <dbReference type="EMBL" id="QJD87007.1"/>
    </source>
</evidence>
<dbReference type="PANTHER" id="PTHR42713">
    <property type="entry name" value="HISTIDINE KINASE-RELATED"/>
    <property type="match status" value="1"/>
</dbReference>
<feature type="modified residue" description="4-aspartylphosphate" evidence="8">
    <location>
        <position position="55"/>
    </location>
</feature>
<dbReference type="InterPro" id="IPR001789">
    <property type="entry name" value="Sig_transdc_resp-reg_receiver"/>
</dbReference>
<evidence type="ECO:0000256" key="8">
    <source>
        <dbReference type="PROSITE-ProRule" id="PRU00169"/>
    </source>
</evidence>
<dbReference type="InterPro" id="IPR011006">
    <property type="entry name" value="CheY-like_superfamily"/>
</dbReference>
<comment type="subcellular location">
    <subcellularLocation>
        <location evidence="1">Cytoplasm</location>
    </subcellularLocation>
</comment>
<keyword evidence="6" id="KW-0238">DNA-binding</keyword>
<dbReference type="SUPFAM" id="SSF52172">
    <property type="entry name" value="CheY-like"/>
    <property type="match status" value="1"/>
</dbReference>
<dbReference type="InterPro" id="IPR018060">
    <property type="entry name" value="HTH_AraC"/>
</dbReference>
<dbReference type="SUPFAM" id="SSF46689">
    <property type="entry name" value="Homeodomain-like"/>
    <property type="match status" value="2"/>
</dbReference>
<dbReference type="PANTHER" id="PTHR42713:SF3">
    <property type="entry name" value="TRANSCRIPTIONAL REGULATORY PROTEIN HPTR"/>
    <property type="match status" value="1"/>
</dbReference>
<dbReference type="InterPro" id="IPR051552">
    <property type="entry name" value="HptR"/>
</dbReference>
<evidence type="ECO:0000256" key="2">
    <source>
        <dbReference type="ARBA" id="ARBA00022490"/>
    </source>
</evidence>
<dbReference type="SMART" id="SM00342">
    <property type="entry name" value="HTH_ARAC"/>
    <property type="match status" value="1"/>
</dbReference>
<protein>
    <submittedName>
        <fullName evidence="11">Response regulator</fullName>
    </submittedName>
</protein>
<dbReference type="Pfam" id="PF12833">
    <property type="entry name" value="HTH_18"/>
    <property type="match status" value="1"/>
</dbReference>
<evidence type="ECO:0000313" key="12">
    <source>
        <dbReference type="Proteomes" id="UP000502248"/>
    </source>
</evidence>
<name>A0A7Z2ZQG9_9BACL</name>
<evidence type="ECO:0000256" key="1">
    <source>
        <dbReference type="ARBA" id="ARBA00004496"/>
    </source>
</evidence>
<dbReference type="PROSITE" id="PS50110">
    <property type="entry name" value="RESPONSE_REGULATORY"/>
    <property type="match status" value="1"/>
</dbReference>
<organism evidence="11 12">
    <name type="scientific">Cohnella herbarum</name>
    <dbReference type="NCBI Taxonomy" id="2728023"/>
    <lineage>
        <taxon>Bacteria</taxon>
        <taxon>Bacillati</taxon>
        <taxon>Bacillota</taxon>
        <taxon>Bacilli</taxon>
        <taxon>Bacillales</taxon>
        <taxon>Paenibacillaceae</taxon>
        <taxon>Cohnella</taxon>
    </lineage>
</organism>
<gene>
    <name evidence="11" type="ORF">HH215_30090</name>
</gene>
<dbReference type="Gene3D" id="3.40.50.2300">
    <property type="match status" value="1"/>
</dbReference>
<dbReference type="PROSITE" id="PS00041">
    <property type="entry name" value="HTH_ARAC_FAMILY_1"/>
    <property type="match status" value="1"/>
</dbReference>
<reference evidence="11 12" key="1">
    <citation type="submission" date="2020-04" db="EMBL/GenBank/DDBJ databases">
        <title>Genome sequencing of novel species.</title>
        <authorList>
            <person name="Heo J."/>
            <person name="Kim S.-J."/>
            <person name="Kim J.-S."/>
            <person name="Hong S.-B."/>
            <person name="Kwon S.-W."/>
        </authorList>
    </citation>
    <scope>NUCLEOTIDE SEQUENCE [LARGE SCALE GENOMIC DNA]</scope>
    <source>
        <strain evidence="11 12">MFER-1</strain>
    </source>
</reference>
<accession>A0A7Z2ZQG9</accession>
<dbReference type="GO" id="GO:0043565">
    <property type="term" value="F:sequence-specific DNA binding"/>
    <property type="evidence" value="ECO:0007669"/>
    <property type="project" value="InterPro"/>
</dbReference>
<proteinExistence type="predicted"/>
<dbReference type="RefSeq" id="WP_169283253.1">
    <property type="nucleotide sequence ID" value="NZ_CP051680.1"/>
</dbReference>
<keyword evidence="3 8" id="KW-0597">Phosphoprotein</keyword>